<accession>A0A0D2BG87</accession>
<dbReference type="RefSeq" id="XP_016230590.1">
    <property type="nucleotide sequence ID" value="XM_016385646.1"/>
</dbReference>
<dbReference type="PANTHER" id="PTHR11999">
    <property type="entry name" value="GROUP II PYRIDOXAL-5-PHOSPHATE DECARBOXYLASE"/>
    <property type="match status" value="1"/>
</dbReference>
<evidence type="ECO:0000256" key="5">
    <source>
        <dbReference type="ARBA" id="ARBA00023239"/>
    </source>
</evidence>
<dbReference type="InterPro" id="IPR010977">
    <property type="entry name" value="Aromatic_deC"/>
</dbReference>
<protein>
    <submittedName>
        <fullName evidence="8">Uncharacterized protein</fullName>
    </submittedName>
</protein>
<dbReference type="Gene3D" id="3.40.640.10">
    <property type="entry name" value="Type I PLP-dependent aspartate aminotransferase-like (Major domain)"/>
    <property type="match status" value="1"/>
</dbReference>
<dbReference type="Pfam" id="PF00282">
    <property type="entry name" value="Pyridoxal_deC"/>
    <property type="match status" value="1"/>
</dbReference>
<dbReference type="InterPro" id="IPR002129">
    <property type="entry name" value="PyrdxlP-dep_de-COase"/>
</dbReference>
<keyword evidence="3" id="KW-0210">Decarboxylase</keyword>
<dbReference type="GeneID" id="27338419"/>
<comment type="similarity">
    <text evidence="2 7">Belongs to the group II decarboxylase family.</text>
</comment>
<evidence type="ECO:0000256" key="2">
    <source>
        <dbReference type="ARBA" id="ARBA00009533"/>
    </source>
</evidence>
<dbReference type="GO" id="GO:0030170">
    <property type="term" value="F:pyridoxal phosphate binding"/>
    <property type="evidence" value="ECO:0007669"/>
    <property type="project" value="InterPro"/>
</dbReference>
<dbReference type="STRING" id="91928.A0A0D2BG87"/>
<evidence type="ECO:0000313" key="8">
    <source>
        <dbReference type="EMBL" id="KIW10374.1"/>
    </source>
</evidence>
<dbReference type="HOGENOM" id="CLU_011856_0_4_1"/>
<dbReference type="Proteomes" id="UP000053328">
    <property type="component" value="Unassembled WGS sequence"/>
</dbReference>
<evidence type="ECO:0000256" key="3">
    <source>
        <dbReference type="ARBA" id="ARBA00022793"/>
    </source>
</evidence>
<dbReference type="PANTHER" id="PTHR11999:SF70">
    <property type="entry name" value="MIP05841P"/>
    <property type="match status" value="1"/>
</dbReference>
<dbReference type="GO" id="GO:0016831">
    <property type="term" value="F:carboxy-lyase activity"/>
    <property type="evidence" value="ECO:0007669"/>
    <property type="project" value="UniProtKB-KW"/>
</dbReference>
<proteinExistence type="inferred from homology"/>
<dbReference type="GO" id="GO:0019752">
    <property type="term" value="P:carboxylic acid metabolic process"/>
    <property type="evidence" value="ECO:0007669"/>
    <property type="project" value="InterPro"/>
</dbReference>
<feature type="modified residue" description="N6-(pyridoxal phosphate)lysine" evidence="6">
    <location>
        <position position="295"/>
    </location>
</feature>
<dbReference type="PRINTS" id="PR00800">
    <property type="entry name" value="YHDCRBOXLASE"/>
</dbReference>
<keyword evidence="9" id="KW-1185">Reference proteome</keyword>
<dbReference type="EMBL" id="KN847500">
    <property type="protein sequence ID" value="KIW10374.1"/>
    <property type="molecule type" value="Genomic_DNA"/>
</dbReference>
<dbReference type="InterPro" id="IPR021115">
    <property type="entry name" value="Pyridoxal-P_BS"/>
</dbReference>
<dbReference type="PROSITE" id="PS00392">
    <property type="entry name" value="DDC_GAD_HDC_YDC"/>
    <property type="match status" value="1"/>
</dbReference>
<dbReference type="InterPro" id="IPR015421">
    <property type="entry name" value="PyrdxlP-dep_Trfase_major"/>
</dbReference>
<evidence type="ECO:0000313" key="9">
    <source>
        <dbReference type="Proteomes" id="UP000053328"/>
    </source>
</evidence>
<keyword evidence="4 6" id="KW-0663">Pyridoxal phosphate</keyword>
<evidence type="ECO:0000256" key="7">
    <source>
        <dbReference type="RuleBase" id="RU000382"/>
    </source>
</evidence>
<reference evidence="8 9" key="1">
    <citation type="submission" date="2015-01" db="EMBL/GenBank/DDBJ databases">
        <title>The Genome Sequence of Exophiala spinifera CBS89968.</title>
        <authorList>
            <consortium name="The Broad Institute Genomics Platform"/>
            <person name="Cuomo C."/>
            <person name="de Hoog S."/>
            <person name="Gorbushina A."/>
            <person name="Stielow B."/>
            <person name="Teixiera M."/>
            <person name="Abouelleil A."/>
            <person name="Chapman S.B."/>
            <person name="Priest M."/>
            <person name="Young S.K."/>
            <person name="Wortman J."/>
            <person name="Nusbaum C."/>
            <person name="Birren B."/>
        </authorList>
    </citation>
    <scope>NUCLEOTIDE SEQUENCE [LARGE SCALE GENOMIC DNA]</scope>
    <source>
        <strain evidence="8 9">CBS 89968</strain>
    </source>
</reference>
<keyword evidence="5 7" id="KW-0456">Lyase</keyword>
<dbReference type="GO" id="GO:0006520">
    <property type="term" value="P:amino acid metabolic process"/>
    <property type="evidence" value="ECO:0007669"/>
    <property type="project" value="InterPro"/>
</dbReference>
<dbReference type="VEuPathDB" id="FungiDB:PV08_11336"/>
<dbReference type="Gene3D" id="3.90.1150.170">
    <property type="match status" value="1"/>
</dbReference>
<comment type="cofactor">
    <cofactor evidence="1 6 7">
        <name>pyridoxal 5'-phosphate</name>
        <dbReference type="ChEBI" id="CHEBI:597326"/>
    </cofactor>
</comment>
<name>A0A0D2BG87_9EURO</name>
<evidence type="ECO:0000256" key="6">
    <source>
        <dbReference type="PIRSR" id="PIRSR602129-50"/>
    </source>
</evidence>
<dbReference type="OrthoDB" id="2161780at2759"/>
<dbReference type="AlphaFoldDB" id="A0A0D2BG87"/>
<gene>
    <name evidence="8" type="ORF">PV08_11336</name>
</gene>
<dbReference type="InterPro" id="IPR015424">
    <property type="entry name" value="PyrdxlP-dep_Trfase"/>
</dbReference>
<evidence type="ECO:0000256" key="1">
    <source>
        <dbReference type="ARBA" id="ARBA00001933"/>
    </source>
</evidence>
<sequence>MEGKGEDRTSGATPAQLVEELCQSFLRARSRTLSPTIVDVADESEVAVMRELAIPGNQARPMRQTIEDMLRIMSHRVAMEHPKFFGFIPSPVHESSLLGHVISTMFNIHAGSWYESSGPSAVEDAMVKWLAQRAGLPASAGGIFVSGGSIANLTAIVTARDTRLSFEQRAKAVIYVSEQTHSSVQKALDIAGFHATQTRRVECDKLYRLQPSSLRRLIAADREAGYIPFLVVATCGLTNTGGIDPIPEIAKVAETEDLWLHVDGAYGASVILSKQHSNLAEGVGRAHSLSWDAHKWLFQTYGCGVVLVREARHLIQSFATSASYIQDADEASSAEVNFWNRGIELTRPVRAMKLWFTLQVLGLDKIGEFIDHGIGLAELVQQAFEKLENWTIITSARLGIVNFSYVAWLEGPDGERTEDVSLSERVNVEVSKRAIAQNIAAPLTTRLSGSLNLRMCTISPSLGRDDIIEVVHALDTLATTVSAEMN</sequence>
<evidence type="ECO:0000256" key="4">
    <source>
        <dbReference type="ARBA" id="ARBA00022898"/>
    </source>
</evidence>
<dbReference type="SUPFAM" id="SSF53383">
    <property type="entry name" value="PLP-dependent transferases"/>
    <property type="match status" value="1"/>
</dbReference>
<organism evidence="8 9">
    <name type="scientific">Exophiala spinifera</name>
    <dbReference type="NCBI Taxonomy" id="91928"/>
    <lineage>
        <taxon>Eukaryota</taxon>
        <taxon>Fungi</taxon>
        <taxon>Dikarya</taxon>
        <taxon>Ascomycota</taxon>
        <taxon>Pezizomycotina</taxon>
        <taxon>Eurotiomycetes</taxon>
        <taxon>Chaetothyriomycetidae</taxon>
        <taxon>Chaetothyriales</taxon>
        <taxon>Herpotrichiellaceae</taxon>
        <taxon>Exophiala</taxon>
    </lineage>
</organism>